<name>A0A938YMF2_9ACTN</name>
<dbReference type="SUPFAM" id="SSF51735">
    <property type="entry name" value="NAD(P)-binding Rossmann-fold domains"/>
    <property type="match status" value="1"/>
</dbReference>
<sequence length="1754" mass="187818">MGCPVVTRGPGGVHRWSGDPPDGRHRLPGTRRSEHRRRRRGRCVRRAEAVQVGSVVDGDGPAGAHPIGPGGRPDGAGRGVREAAAARPELASLIDPYFRHIPPEDQPARVDEVLSIVEAHRRTGLVRQAGVPALRVHNPPALADRPSEDDERPVRSWSATSTVVDLVTDDMPHLVETVIAALASSGLTVHRILHPILSVRRDPRGRLIDVLGEGAHGREPGGALRESWMHILVDRLTDAERAEAVEVLLLDALAEVRAVVQDAAALTGSAATAATDLRATPSVRSATEVIETADLLYWLISGNVTFLGYRRHEADPESGSLQPVRGSGLGILRDPPVGASGVDPAPGTGRVDGAVAGSADAFDFADSAQDGETSPGHLLITRASTGSALTQEVPPLAVVVRILGSDGSVVREHRFLGVLTPRALNAEITTTPVLRRTVEAVLASLGAAPDSYTGERAMDLLSSYPRADLFWAEPALVADVVAGVLQLASRRRLRAFLQPDPFGRFVSVLVYLPRDRYTTDARLAMQQILLEAFDGTDIRYAARVGDSPTAALHFTVTTDPGRTTHPDPAALTEALRRTIRTWEDRLVAAVVGGEGAADLELDTAGALARYADAFDGAYKEDYGVEDAVEDLRRLDALDGPDDLDLQLADSLQDNGARRLKLYVTGGDVTLSRALPVLQSMGADVLDEQPYEVRRTDGTPSRIYDFGLLFPAGRLADAARSADLRSRFSAAFIATWRGQGEVDGFNGLVLAAGLTWREVGVLRSYAHYLRQIGTPYTQRYVEQAMLEHPEIAAGLVALFGARFDPDRPRGTNGSPGGTDGGTDVVTDAVTSVDGARPGPDADVEADDLATGLTRALDEVSSLDADRILRGVLAMVTATVRTNAYRRDARGERSPVLALKLDPRRIPGVPHPVPAHEIWVSSPRLEGVHLRFGAVARGGLRWSDRPEDFRTEVLGLVKAQEVKNAVIVPVGAKGGFVLRRPPAPTGDPRADREALQAEGIACYQMFIAALLDVTDNRVGQHVVPPQRVVRRDGDDPYLVVAADKGTATFSDTANAVAAEYGFWLGDAFASGGSVGYDHKAMGITARGAWESVRHHFRDLGIDTQTQEFTVAGIGDMSGDVFGNGMLLSPHIRLVAAFDHRHVFLDPDPDAAASFAERARLFALPRSSWADYDTALLSPGGGVHARTEKSVPLAAPVRAALGLADDVLALSPADLIRAILTAPVDLLWNGGIGTYVKASTETNADIGDKANDPVRVDGSDLRARVVGEGGNLGVSQLGRIEFSRAGGLINTDAIDNSAGVDTSDHEVNIKIALQDLMRRGELDEAGRQSLLVSMTDEVGTLVLADNVDQNRVLGVSRAHAGIMVSVHGRLIDALVQQGRLDRKLEFLPPRAQLATREAAGEGLSSPELAVLLAYVKSALSTAMLASDLPDEPAFAGRLPLYFPTPMRGLVRPAGEGAGGEPEGPGAPVAAGHPLAREIVTTMTVNQLVNAAGLSFVFRLGEEMAAEPVDAIRAFAVAADVFRLPELWAEIAAQDNLMPAAGQNVLFLSVRRLLDRVSRWLLTRRPQPLDVLAEGERYRSALGHLVPRMPRLLREIERTAAQAETARLAAVGAPAALATRLGYALYSFSLLDVIDIAGETGRDLDECADLYYALSAHLDFDRTLLAVTRLDRTDRWRALARQALRDDLYRSIRMITADVISSSPVGSTGEEKIARWERENAARLARARTTLAQLAQDPDGSGLAALSVAAREIRTLIR</sequence>
<evidence type="ECO:0000256" key="1">
    <source>
        <dbReference type="SAM" id="MobiDB-lite"/>
    </source>
</evidence>
<feature type="domain" description="NAD-glutamate dehydrogenase ACT2" evidence="5">
    <location>
        <begin position="494"/>
        <end position="583"/>
    </location>
</feature>
<evidence type="ECO:0000259" key="5">
    <source>
        <dbReference type="Pfam" id="PF21076"/>
    </source>
</evidence>
<dbReference type="GO" id="GO:0004352">
    <property type="term" value="F:glutamate dehydrogenase (NAD+) activity"/>
    <property type="evidence" value="ECO:0007669"/>
    <property type="project" value="InterPro"/>
</dbReference>
<dbReference type="Pfam" id="PF21076">
    <property type="entry name" value="GDH_ACT2"/>
    <property type="match status" value="1"/>
</dbReference>
<dbReference type="InterPro" id="IPR036291">
    <property type="entry name" value="NAD(P)-bd_dom_sf"/>
</dbReference>
<gene>
    <name evidence="7" type="ORF">JL107_12355</name>
</gene>
<dbReference type="Pfam" id="PF21077">
    <property type="entry name" value="GDH_ACT3"/>
    <property type="match status" value="1"/>
</dbReference>
<dbReference type="InterPro" id="IPR024727">
    <property type="entry name" value="NAD_Glu_DH_N_ACT1"/>
</dbReference>
<dbReference type="InterPro" id="IPR049056">
    <property type="entry name" value="NAD_Glu_DH_HM3"/>
</dbReference>
<dbReference type="EMBL" id="JAERWL010000009">
    <property type="protein sequence ID" value="MBM9477236.1"/>
    <property type="molecule type" value="Genomic_DNA"/>
</dbReference>
<dbReference type="Pfam" id="PF21079">
    <property type="entry name" value="GDH_HM2"/>
    <property type="match status" value="1"/>
</dbReference>
<feature type="region of interest" description="Disordered" evidence="1">
    <location>
        <begin position="1"/>
        <end position="84"/>
    </location>
</feature>
<dbReference type="Pfam" id="PF05088">
    <property type="entry name" value="Bac_GDH_CD"/>
    <property type="match status" value="1"/>
</dbReference>
<dbReference type="Proteomes" id="UP000663801">
    <property type="component" value="Unassembled WGS sequence"/>
</dbReference>
<evidence type="ECO:0000259" key="6">
    <source>
        <dbReference type="Pfam" id="PF21077"/>
    </source>
</evidence>
<dbReference type="Pfam" id="PF21073">
    <property type="entry name" value="GDH_HM1"/>
    <property type="match status" value="1"/>
</dbReference>
<feature type="domain" description="NAD-glutamate dehydrogenase ACT3" evidence="6">
    <location>
        <begin position="650"/>
        <end position="717"/>
    </location>
</feature>
<evidence type="ECO:0000259" key="2">
    <source>
        <dbReference type="Pfam" id="PF05088"/>
    </source>
</evidence>
<accession>A0A938YMF2</accession>
<organism evidence="7 8">
    <name type="scientific">Nakamurella flavida</name>
    <dbReference type="NCBI Taxonomy" id="363630"/>
    <lineage>
        <taxon>Bacteria</taxon>
        <taxon>Bacillati</taxon>
        <taxon>Actinomycetota</taxon>
        <taxon>Actinomycetes</taxon>
        <taxon>Nakamurellales</taxon>
        <taxon>Nakamurellaceae</taxon>
        <taxon>Nakamurella</taxon>
    </lineage>
</organism>
<dbReference type="InterPro" id="IPR046346">
    <property type="entry name" value="Aminoacid_DH-like_N_sf"/>
</dbReference>
<dbReference type="PANTHER" id="PTHR43403">
    <property type="entry name" value="NAD-SPECIFIC GLUTAMATE DEHYDROGENASE"/>
    <property type="match status" value="1"/>
</dbReference>
<keyword evidence="8" id="KW-1185">Reference proteome</keyword>
<dbReference type="Pfam" id="PF21078">
    <property type="entry name" value="GDH_HM3"/>
    <property type="match status" value="1"/>
</dbReference>
<dbReference type="GO" id="GO:0006538">
    <property type="term" value="P:L-glutamate catabolic process"/>
    <property type="evidence" value="ECO:0007669"/>
    <property type="project" value="InterPro"/>
</dbReference>
<feature type="domain" description="NAD-glutamate dehydrogenase N-terminal ACT1" evidence="4">
    <location>
        <begin position="94"/>
        <end position="246"/>
    </location>
</feature>
<proteinExistence type="predicted"/>
<dbReference type="Gene3D" id="3.40.50.720">
    <property type="entry name" value="NAD(P)-binding Rossmann-like Domain"/>
    <property type="match status" value="1"/>
</dbReference>
<dbReference type="InterPro" id="IPR048381">
    <property type="entry name" value="GDH_C"/>
</dbReference>
<feature type="compositionally biased region" description="Low complexity" evidence="1">
    <location>
        <begin position="57"/>
        <end position="67"/>
    </location>
</feature>
<feature type="region of interest" description="Disordered" evidence="1">
    <location>
        <begin position="137"/>
        <end position="156"/>
    </location>
</feature>
<dbReference type="InterPro" id="IPR049064">
    <property type="entry name" value="NAD_Glu_DH_ACT3"/>
</dbReference>
<dbReference type="SUPFAM" id="SSF53223">
    <property type="entry name" value="Aminoacid dehydrogenase-like, N-terminal domain"/>
    <property type="match status" value="1"/>
</dbReference>
<dbReference type="Pfam" id="PF21075">
    <property type="entry name" value="GDH_ACT1"/>
    <property type="match status" value="1"/>
</dbReference>
<dbReference type="InterPro" id="IPR049059">
    <property type="entry name" value="NAD_Glu_DH_HM1"/>
</dbReference>
<evidence type="ECO:0000313" key="8">
    <source>
        <dbReference type="Proteomes" id="UP000663801"/>
    </source>
</evidence>
<feature type="domain" description="NAD-glutamate dehydrogenase catalytic" evidence="2">
    <location>
        <begin position="852"/>
        <end position="1352"/>
    </location>
</feature>
<reference evidence="7" key="1">
    <citation type="submission" date="2021-01" db="EMBL/GenBank/DDBJ databases">
        <title>KCTC 19127 draft genome.</title>
        <authorList>
            <person name="An D."/>
        </authorList>
    </citation>
    <scope>NUCLEOTIDE SEQUENCE</scope>
    <source>
        <strain evidence="7">KCTC 19127</strain>
    </source>
</reference>
<evidence type="ECO:0000259" key="3">
    <source>
        <dbReference type="Pfam" id="PF21074"/>
    </source>
</evidence>
<evidence type="ECO:0000313" key="7">
    <source>
        <dbReference type="EMBL" id="MBM9477236.1"/>
    </source>
</evidence>
<feature type="domain" description="NAD-specific glutamate dehydrogenase C-terminal" evidence="3">
    <location>
        <begin position="1397"/>
        <end position="1750"/>
    </location>
</feature>
<feature type="compositionally biased region" description="Basic residues" evidence="1">
    <location>
        <begin position="26"/>
        <end position="44"/>
    </location>
</feature>
<dbReference type="InterPro" id="IPR028971">
    <property type="entry name" value="NAD-GDH_cat"/>
</dbReference>
<dbReference type="PANTHER" id="PTHR43403:SF1">
    <property type="entry name" value="NAD-SPECIFIC GLUTAMATE DEHYDROGENASE"/>
    <property type="match status" value="1"/>
</dbReference>
<evidence type="ECO:0000259" key="4">
    <source>
        <dbReference type="Pfam" id="PF21075"/>
    </source>
</evidence>
<feature type="compositionally biased region" description="Gly residues" evidence="1">
    <location>
        <begin position="68"/>
        <end position="78"/>
    </location>
</feature>
<comment type="caution">
    <text evidence="7">The sequence shown here is derived from an EMBL/GenBank/DDBJ whole genome shotgun (WGS) entry which is preliminary data.</text>
</comment>
<dbReference type="InterPro" id="IPR049058">
    <property type="entry name" value="NAD_Glu_DH_HM2"/>
</dbReference>
<protein>
    <submittedName>
        <fullName evidence="7">NAD-glutamate dehydrogenase</fullName>
    </submittedName>
</protein>
<dbReference type="GO" id="GO:0004069">
    <property type="term" value="F:L-aspartate:2-oxoglutarate aminotransferase activity"/>
    <property type="evidence" value="ECO:0007669"/>
    <property type="project" value="InterPro"/>
</dbReference>
<dbReference type="InterPro" id="IPR049062">
    <property type="entry name" value="NAD_Glu_DH_ACT2"/>
</dbReference>
<dbReference type="Pfam" id="PF21074">
    <property type="entry name" value="GDH_C"/>
    <property type="match status" value="1"/>
</dbReference>
<dbReference type="InterPro" id="IPR007780">
    <property type="entry name" value="NAD_Glu_DH_bac"/>
</dbReference>